<dbReference type="InterPro" id="IPR006140">
    <property type="entry name" value="D-isomer_DH_NAD-bd"/>
</dbReference>
<dbReference type="Gene3D" id="3.30.70.270">
    <property type="match status" value="1"/>
</dbReference>
<feature type="region of interest" description="Disordered" evidence="5">
    <location>
        <begin position="664"/>
        <end position="709"/>
    </location>
</feature>
<dbReference type="Proteomes" id="UP000654075">
    <property type="component" value="Unassembled WGS sequence"/>
</dbReference>
<reference evidence="7" key="1">
    <citation type="submission" date="2021-02" db="EMBL/GenBank/DDBJ databases">
        <authorList>
            <person name="Dougan E. K."/>
            <person name="Rhodes N."/>
            <person name="Thang M."/>
            <person name="Chan C."/>
        </authorList>
    </citation>
    <scope>NUCLEOTIDE SEQUENCE</scope>
</reference>
<dbReference type="OrthoDB" id="298012at2759"/>
<evidence type="ECO:0000256" key="2">
    <source>
        <dbReference type="ARBA" id="ARBA00023002"/>
    </source>
</evidence>
<dbReference type="PANTHER" id="PTHR43761:SF1">
    <property type="entry name" value="D-ISOMER SPECIFIC 2-HYDROXYACID DEHYDROGENASE CATALYTIC DOMAIN-CONTAINING PROTEIN-RELATED"/>
    <property type="match status" value="1"/>
</dbReference>
<dbReference type="SUPFAM" id="SSF56672">
    <property type="entry name" value="DNA/RNA polymerases"/>
    <property type="match status" value="1"/>
</dbReference>
<dbReference type="GO" id="GO:0051287">
    <property type="term" value="F:NAD binding"/>
    <property type="evidence" value="ECO:0007669"/>
    <property type="project" value="InterPro"/>
</dbReference>
<keyword evidence="8" id="KW-1185">Reference proteome</keyword>
<dbReference type="GO" id="GO:0015074">
    <property type="term" value="P:DNA integration"/>
    <property type="evidence" value="ECO:0007669"/>
    <property type="project" value="InterPro"/>
</dbReference>
<organism evidence="7 8">
    <name type="scientific">Polarella glacialis</name>
    <name type="common">Dinoflagellate</name>
    <dbReference type="NCBI Taxonomy" id="89957"/>
    <lineage>
        <taxon>Eukaryota</taxon>
        <taxon>Sar</taxon>
        <taxon>Alveolata</taxon>
        <taxon>Dinophyceae</taxon>
        <taxon>Suessiales</taxon>
        <taxon>Suessiaceae</taxon>
        <taxon>Polarella</taxon>
    </lineage>
</organism>
<name>A0A813I2M5_POLGL</name>
<proteinExistence type="inferred from homology"/>
<dbReference type="InterPro" id="IPR000477">
    <property type="entry name" value="RT_dom"/>
</dbReference>
<dbReference type="PROSITE" id="PS00670">
    <property type="entry name" value="D_2_HYDROXYACID_DH_2"/>
    <property type="match status" value="1"/>
</dbReference>
<dbReference type="Pfam" id="PF02826">
    <property type="entry name" value="2-Hacid_dh_C"/>
    <property type="match status" value="1"/>
</dbReference>
<keyword evidence="3" id="KW-0520">NAD</keyword>
<dbReference type="FunFam" id="3.40.50.720:FF:000203">
    <property type="entry name" value="D-3-phosphoglycerate dehydrogenase (SerA)"/>
    <property type="match status" value="1"/>
</dbReference>
<dbReference type="Pfam" id="PF00389">
    <property type="entry name" value="2-Hacid_dh"/>
    <property type="match status" value="1"/>
</dbReference>
<dbReference type="Gene3D" id="3.10.10.10">
    <property type="entry name" value="HIV Type 1 Reverse Transcriptase, subunit A, domain 1"/>
    <property type="match status" value="1"/>
</dbReference>
<dbReference type="SUPFAM" id="SSF56349">
    <property type="entry name" value="DNA breaking-rejoining enzymes"/>
    <property type="match status" value="1"/>
</dbReference>
<dbReference type="SUPFAM" id="SSF52283">
    <property type="entry name" value="Formate/glycerate dehydrogenase catalytic domain-like"/>
    <property type="match status" value="1"/>
</dbReference>
<dbReference type="PANTHER" id="PTHR43761">
    <property type="entry name" value="D-ISOMER SPECIFIC 2-HYDROXYACID DEHYDROGENASE FAMILY PROTEIN (AFU_ORTHOLOGUE AFUA_1G13630)"/>
    <property type="match status" value="1"/>
</dbReference>
<feature type="region of interest" description="Disordered" evidence="5">
    <location>
        <begin position="731"/>
        <end position="770"/>
    </location>
</feature>
<dbReference type="SUPFAM" id="SSF51735">
    <property type="entry name" value="NAD(P)-binding Rossmann-fold domains"/>
    <property type="match status" value="1"/>
</dbReference>
<keyword evidence="2" id="KW-0560">Oxidoreductase</keyword>
<dbReference type="GO" id="GO:0006310">
    <property type="term" value="P:DNA recombination"/>
    <property type="evidence" value="ECO:0007669"/>
    <property type="project" value="UniProtKB-KW"/>
</dbReference>
<evidence type="ECO:0000313" key="8">
    <source>
        <dbReference type="Proteomes" id="UP000654075"/>
    </source>
</evidence>
<accession>A0A813I2M5</accession>
<feature type="compositionally biased region" description="Acidic residues" evidence="5">
    <location>
        <begin position="744"/>
        <end position="755"/>
    </location>
</feature>
<dbReference type="InterPro" id="IPR029753">
    <property type="entry name" value="D-isomer_DH_CS"/>
</dbReference>
<dbReference type="PROSITE" id="PS50878">
    <property type="entry name" value="RT_POL"/>
    <property type="match status" value="1"/>
</dbReference>
<dbReference type="InterPro" id="IPR013762">
    <property type="entry name" value="Integrase-like_cat_sf"/>
</dbReference>
<comment type="caution">
    <text evidence="7">The sequence shown here is derived from an EMBL/GenBank/DDBJ whole genome shotgun (WGS) entry which is preliminary data.</text>
</comment>
<dbReference type="EMBL" id="CAJNNV010033455">
    <property type="protein sequence ID" value="CAE8643896.1"/>
    <property type="molecule type" value="Genomic_DNA"/>
</dbReference>
<dbReference type="InterPro" id="IPR050418">
    <property type="entry name" value="D-iso_2-hydroxyacid_DH_PdxB"/>
</dbReference>
<comment type="similarity">
    <text evidence="1">Belongs to the D-isomer specific 2-hydroxyacid dehydrogenase family.</text>
</comment>
<evidence type="ECO:0000256" key="1">
    <source>
        <dbReference type="ARBA" id="ARBA00005854"/>
    </source>
</evidence>
<dbReference type="Gene3D" id="1.10.443.10">
    <property type="entry name" value="Intergrase catalytic core"/>
    <property type="match status" value="1"/>
</dbReference>
<evidence type="ECO:0000256" key="3">
    <source>
        <dbReference type="ARBA" id="ARBA00023027"/>
    </source>
</evidence>
<evidence type="ECO:0000313" key="7">
    <source>
        <dbReference type="EMBL" id="CAE8643896.1"/>
    </source>
</evidence>
<gene>
    <name evidence="7" type="ORF">PGLA1383_LOCUS58185</name>
</gene>
<dbReference type="InterPro" id="IPR036291">
    <property type="entry name" value="NAD(P)-bd_dom_sf"/>
</dbReference>
<dbReference type="InterPro" id="IPR043128">
    <property type="entry name" value="Rev_trsase/Diguanyl_cyclase"/>
</dbReference>
<keyword evidence="4" id="KW-0233">DNA recombination</keyword>
<evidence type="ECO:0000256" key="5">
    <source>
        <dbReference type="SAM" id="MobiDB-lite"/>
    </source>
</evidence>
<dbReference type="GO" id="GO:0003677">
    <property type="term" value="F:DNA binding"/>
    <property type="evidence" value="ECO:0007669"/>
    <property type="project" value="InterPro"/>
</dbReference>
<dbReference type="InterPro" id="IPR011010">
    <property type="entry name" value="DNA_brk_join_enz"/>
</dbReference>
<dbReference type="InterPro" id="IPR043502">
    <property type="entry name" value="DNA/RNA_pol_sf"/>
</dbReference>
<dbReference type="InterPro" id="IPR006139">
    <property type="entry name" value="D-isomer_2_OHA_DH_cat_dom"/>
</dbReference>
<feature type="domain" description="Reverse transcriptase" evidence="6">
    <location>
        <begin position="207"/>
        <end position="446"/>
    </location>
</feature>
<dbReference type="GO" id="GO:0016616">
    <property type="term" value="F:oxidoreductase activity, acting on the CH-OH group of donors, NAD or NADP as acceptor"/>
    <property type="evidence" value="ECO:0007669"/>
    <property type="project" value="InterPro"/>
</dbReference>
<protein>
    <recommendedName>
        <fullName evidence="6">Reverse transcriptase domain-containing protein</fullName>
    </recommendedName>
</protein>
<dbReference type="Gene3D" id="3.40.50.720">
    <property type="entry name" value="NAD(P)-binding Rossmann-like Domain"/>
    <property type="match status" value="2"/>
</dbReference>
<evidence type="ECO:0000259" key="6">
    <source>
        <dbReference type="PROSITE" id="PS50878"/>
    </source>
</evidence>
<sequence>MCLGPETSGFSGGSPFPLAEVDAEHCLSGPLGSSSRKRIHRRRFVADGVNATCRALNWLAGAGGGGPVSQHPASLLWPELREEIGHRIEERLQFAREPEDESIRAILRSKAGYDLAVGDSTVAAFQPGRVSLPPSCDGSPLLSDILPAGARRYLEDFETMLLTPEERYNEHIMNEAGHSPSRTTCYNDPLLMNDKKVYADFVKDLYKRKLLMFTRRPKERVGVFFVLKKDGSLRMIIDARRTNARFRPPPGVSLATPEALSKIEVAEDELVFVASVDVSNCFHRLRLTREYAEWFCLEPVRAGDVGVETIEGEAVGAEEMISPCCAALPMGHSWSLYFAQTGNEEIVKGATEMTSANCIEAKKHNVLRKEELLYFVYVDNIIIVGYAQDEVDRALGKVVEALNRVGLETHEEESAKPLAIALGIELDGVKRRTRLTDKRFWRLHAVLTWALRRKKLRGEQLEIILGHCTFAAMVNRNLLSVFSASYKFIRAKYLENCGLWKSVRSELEAFLGLLPLLESSWGGTWCNGVYACDSSGRGFGFCHSRWDLEEIKEAGRLSERSRFKRKLGGKSARERALRHLNLDPFLDAASALDPVAKFEDDAENWALDDEFPEIRHQTMMKSEWATVRHGKWHYDDTIHVKEARVVNMAVIDACFMKKASAPIRARPRPAAKPETKVSRPGLNADGRLRRVPAGGSSSSSGARCTKRLCRGSPPLARKLKVIPKMKPVDLEAASCTQGGGENKDDYDDSGSSEEEMQARPAQGLPGPNLKNKTMGILYKKLALRFPKGGSGDWPRSTLLETASVTEPVWVTYRSLCENIVNFAEEQDNRLNSDEDIDMIIVKWFHKEFEGGEDLSRGEKALAAWQAIFPEFSKFGKRKIPRAHRALKGWRKLAPPRSRKPTPYQVVAAHAVRLAARGKHHMALWVLVGFIAYLRPSENMKLKKRDLVKPRSGVTKFWGLLVCSSESHLQSKTGASDESVMMDNKSLPWIGEALEVLASGEGREALWPFTYPELTAELRLCSKELGVKMVPYQLRHAGPSWDRIKNFRSLVDIQKRGRWKSLKSVTRYEKATLILSEFDRLPSAVKHHCDLCARNLKEYILGAKDAEKVRLGNITARFGIQVLREFSKLNLPAVIENPYSSKLWRVPELQLCSYGKALVIAKFPDSVKLIAEAGTGYNNIDIQAARARGITVCNVPAYSNDAVAQLVVTFLLNFSCSMVPQQRMLMKGDKSNFTKHLQVPHFEAGGKTLGLIGGGGTIGSKVTEIALTLGLTILISSRNPKPSADPRVQIVTLDELLAQSDFISIHCPLTDATRHLIDTAALGKMKPSAFIINTARGAIVKEGDLIAALQAGTIAGAGLDVQDPEPPAEDSPLYTLDNVILTPHIGWRRLETRQRLMDMVAENVAAFLRGSPTNVVN</sequence>
<evidence type="ECO:0000256" key="4">
    <source>
        <dbReference type="ARBA" id="ARBA00023172"/>
    </source>
</evidence>